<proteinExistence type="predicted"/>
<protein>
    <submittedName>
        <fullName evidence="1">Uncharacterized protein</fullName>
    </submittedName>
</protein>
<comment type="caution">
    <text evidence="1">The sequence shown here is derived from an EMBL/GenBank/DDBJ whole genome shotgun (WGS) entry which is preliminary data.</text>
</comment>
<dbReference type="EMBL" id="LXQA011205867">
    <property type="protein sequence ID" value="MCI88921.1"/>
    <property type="molecule type" value="Genomic_DNA"/>
</dbReference>
<reference evidence="1 2" key="1">
    <citation type="journal article" date="2018" name="Front. Plant Sci.">
        <title>Red Clover (Trifolium pratense) and Zigzag Clover (T. medium) - A Picture of Genomic Similarities and Differences.</title>
        <authorList>
            <person name="Dluhosova J."/>
            <person name="Istvanek J."/>
            <person name="Nedelnik J."/>
            <person name="Repkova J."/>
        </authorList>
    </citation>
    <scope>NUCLEOTIDE SEQUENCE [LARGE SCALE GENOMIC DNA]</scope>
    <source>
        <strain evidence="2">cv. 10/8</strain>
        <tissue evidence="1">Leaf</tissue>
    </source>
</reference>
<dbReference type="Proteomes" id="UP000265520">
    <property type="component" value="Unassembled WGS sequence"/>
</dbReference>
<evidence type="ECO:0000313" key="2">
    <source>
        <dbReference type="Proteomes" id="UP000265520"/>
    </source>
</evidence>
<feature type="non-terminal residue" evidence="1">
    <location>
        <position position="17"/>
    </location>
</feature>
<organism evidence="1 2">
    <name type="scientific">Trifolium medium</name>
    <dbReference type="NCBI Taxonomy" id="97028"/>
    <lineage>
        <taxon>Eukaryota</taxon>
        <taxon>Viridiplantae</taxon>
        <taxon>Streptophyta</taxon>
        <taxon>Embryophyta</taxon>
        <taxon>Tracheophyta</taxon>
        <taxon>Spermatophyta</taxon>
        <taxon>Magnoliopsida</taxon>
        <taxon>eudicotyledons</taxon>
        <taxon>Gunneridae</taxon>
        <taxon>Pentapetalae</taxon>
        <taxon>rosids</taxon>
        <taxon>fabids</taxon>
        <taxon>Fabales</taxon>
        <taxon>Fabaceae</taxon>
        <taxon>Papilionoideae</taxon>
        <taxon>50 kb inversion clade</taxon>
        <taxon>NPAAA clade</taxon>
        <taxon>Hologalegina</taxon>
        <taxon>IRL clade</taxon>
        <taxon>Trifolieae</taxon>
        <taxon>Trifolium</taxon>
    </lineage>
</organism>
<dbReference type="AlphaFoldDB" id="A0A392VPL4"/>
<name>A0A392VPL4_9FABA</name>
<evidence type="ECO:0000313" key="1">
    <source>
        <dbReference type="EMBL" id="MCI88921.1"/>
    </source>
</evidence>
<sequence>MTANNTVAPPTETTMTH</sequence>
<accession>A0A392VPL4</accession>
<keyword evidence="2" id="KW-1185">Reference proteome</keyword>